<name>A0A5S6Q5V1_TRIMR</name>
<proteinExistence type="predicted"/>
<dbReference type="AlphaFoldDB" id="A0A5S6Q5V1"/>
<organism evidence="1 2">
    <name type="scientific">Trichuris muris</name>
    <name type="common">Mouse whipworm</name>
    <dbReference type="NCBI Taxonomy" id="70415"/>
    <lineage>
        <taxon>Eukaryota</taxon>
        <taxon>Metazoa</taxon>
        <taxon>Ecdysozoa</taxon>
        <taxon>Nematoda</taxon>
        <taxon>Enoplea</taxon>
        <taxon>Dorylaimia</taxon>
        <taxon>Trichinellida</taxon>
        <taxon>Trichuridae</taxon>
        <taxon>Trichuris</taxon>
    </lineage>
</organism>
<dbReference type="WBParaSite" id="TMUE_1000002553.1">
    <property type="protein sequence ID" value="TMUE_1000002553.1"/>
    <property type="gene ID" value="WBGene00290663"/>
</dbReference>
<reference evidence="2" key="1">
    <citation type="submission" date="2019-12" db="UniProtKB">
        <authorList>
            <consortium name="WormBaseParasite"/>
        </authorList>
    </citation>
    <scope>IDENTIFICATION</scope>
</reference>
<dbReference type="Proteomes" id="UP000046395">
    <property type="component" value="Unassembled WGS sequence"/>
</dbReference>
<protein>
    <submittedName>
        <fullName evidence="2">Uncharacterized protein</fullName>
    </submittedName>
</protein>
<accession>A0A5S6Q5V1</accession>
<evidence type="ECO:0000313" key="1">
    <source>
        <dbReference type="Proteomes" id="UP000046395"/>
    </source>
</evidence>
<keyword evidence="1" id="KW-1185">Reference proteome</keyword>
<sequence>MLPTGMIKLTAEKNGSLVQHLRDLHNSCVEEGPNNRGLGMGEKDCRKVPALKNGRIMQTRMQRHSLKAGTSHHETDNSKIRLTLTRLSANMKCAFTNFVATCLGKSENYGPQSYCLVHLRLQHRQGRRELPGKRVALKNVGIMQRKNCTVKLLVKNARITQFRQAYIARLQSGTSHSGNRMPCSMSGLRQCGLTNVVAYDWTSCYCMATVEPPTTPPQK</sequence>
<evidence type="ECO:0000313" key="2">
    <source>
        <dbReference type="WBParaSite" id="TMUE_1000002553.1"/>
    </source>
</evidence>